<evidence type="ECO:0000256" key="1">
    <source>
        <dbReference type="SAM" id="MobiDB-lite"/>
    </source>
</evidence>
<dbReference type="Proteomes" id="UP000318571">
    <property type="component" value="Chromosome 7"/>
</dbReference>
<keyword evidence="3" id="KW-1185">Reference proteome</keyword>
<evidence type="ECO:0000313" key="3">
    <source>
        <dbReference type="Proteomes" id="UP000318571"/>
    </source>
</evidence>
<organism evidence="2 3">
    <name type="scientific">Tigriopus californicus</name>
    <name type="common">Marine copepod</name>
    <dbReference type="NCBI Taxonomy" id="6832"/>
    <lineage>
        <taxon>Eukaryota</taxon>
        <taxon>Metazoa</taxon>
        <taxon>Ecdysozoa</taxon>
        <taxon>Arthropoda</taxon>
        <taxon>Crustacea</taxon>
        <taxon>Multicrustacea</taxon>
        <taxon>Hexanauplia</taxon>
        <taxon>Copepoda</taxon>
        <taxon>Harpacticoida</taxon>
        <taxon>Harpacticidae</taxon>
        <taxon>Tigriopus</taxon>
    </lineage>
</organism>
<accession>A0A553P557</accession>
<feature type="region of interest" description="Disordered" evidence="1">
    <location>
        <begin position="158"/>
        <end position="182"/>
    </location>
</feature>
<feature type="compositionally biased region" description="Basic and acidic residues" evidence="1">
    <location>
        <begin position="267"/>
        <end position="281"/>
    </location>
</feature>
<dbReference type="EMBL" id="VCGU01000008">
    <property type="protein sequence ID" value="TRY72770.1"/>
    <property type="molecule type" value="Genomic_DNA"/>
</dbReference>
<protein>
    <submittedName>
        <fullName evidence="2">Uncharacterized protein</fullName>
    </submittedName>
</protein>
<gene>
    <name evidence="2" type="ORF">TCAL_16206</name>
</gene>
<proteinExistence type="predicted"/>
<evidence type="ECO:0000313" key="2">
    <source>
        <dbReference type="EMBL" id="TRY72770.1"/>
    </source>
</evidence>
<dbReference type="AlphaFoldDB" id="A0A553P557"/>
<comment type="caution">
    <text evidence="2">The sequence shown here is derived from an EMBL/GenBank/DDBJ whole genome shotgun (WGS) entry which is preliminary data.</text>
</comment>
<feature type="region of interest" description="Disordered" evidence="1">
    <location>
        <begin position="194"/>
        <end position="281"/>
    </location>
</feature>
<name>A0A553P557_TIGCA</name>
<sequence>MDRSTVRPFSDSNCERTSSTLILLDQLRILDRRGCGWGGLAGRLGWSVEGQGELGQISGLEAGAFAQCARFLHVETRGSTDPGQDVGDRRQFVEEGVKGGHLELEPGGEIRWRGGPGWQSAELAEDLEVGVMEGRAFVVGVEDLSDASNGFGGRPSVPPHPGGGFSSGFFSDGPAPPTGLRSSVILPIDWAAPAAQGPERQSAKGEGEGSPAFDPWDRVVAGGASPGCTDSAVPWVGGHPPTWPSPRASRQARTHWEWSGGGAADSGLRHSADGGRGMTDE</sequence>
<reference evidence="2 3" key="1">
    <citation type="journal article" date="2018" name="Nat. Ecol. Evol.">
        <title>Genomic signatures of mitonuclear coevolution across populations of Tigriopus californicus.</title>
        <authorList>
            <person name="Barreto F.S."/>
            <person name="Watson E.T."/>
            <person name="Lima T.G."/>
            <person name="Willett C.S."/>
            <person name="Edmands S."/>
            <person name="Li W."/>
            <person name="Burton R.S."/>
        </authorList>
    </citation>
    <scope>NUCLEOTIDE SEQUENCE [LARGE SCALE GENOMIC DNA]</scope>
    <source>
        <strain evidence="2 3">San Diego</strain>
    </source>
</reference>